<proteinExistence type="predicted"/>
<keyword evidence="4" id="KW-0804">Transcription</keyword>
<dbReference type="KEGG" id="csem:103388617"/>
<dbReference type="Pfam" id="PF16176">
    <property type="entry name" value="T-box_assoc"/>
    <property type="match status" value="1"/>
</dbReference>
<dbReference type="GO" id="GO:0045893">
    <property type="term" value="P:positive regulation of DNA-templated transcription"/>
    <property type="evidence" value="ECO:0007669"/>
    <property type="project" value="InterPro"/>
</dbReference>
<dbReference type="Ensembl" id="ENSCSET00000015655.1">
    <property type="protein sequence ID" value="ENSCSEP00000015465.1"/>
    <property type="gene ID" value="ENSCSEG00000009943.1"/>
</dbReference>
<evidence type="ECO:0000256" key="1">
    <source>
        <dbReference type="ARBA" id="ARBA00004123"/>
    </source>
</evidence>
<evidence type="ECO:0000256" key="6">
    <source>
        <dbReference type="PROSITE-ProRule" id="PRU00201"/>
    </source>
</evidence>
<dbReference type="GO" id="GO:0000785">
    <property type="term" value="C:chromatin"/>
    <property type="evidence" value="ECO:0007669"/>
    <property type="project" value="TreeGrafter"/>
</dbReference>
<dbReference type="InterPro" id="IPR018186">
    <property type="entry name" value="TF_T-box_CS"/>
</dbReference>
<dbReference type="PRINTS" id="PR00937">
    <property type="entry name" value="TBOX"/>
</dbReference>
<feature type="region of interest" description="Disordered" evidence="7">
    <location>
        <begin position="490"/>
        <end position="510"/>
    </location>
</feature>
<dbReference type="OrthoDB" id="7442607at2759"/>
<sequence>MLGEDGENSAFSSTKEAAEERRKSPPVNGEDLSARSRYSEPEVTSDRYYVPPTVSKQSPETVSPCSFFPYPPRGTVYTPPGAPGSYPSSLHLGSVLPSAGFSPTAAGRSHFSSAYQFGQSPGCIYPPYTGSGSAIGGMTLTTATPGARAQVYLCNRPLWLKFHRHQTEMIITKQGRRMFPFLSFNIAGLSLTAHYNVFVEVVLADPNHWRFQGGKWVTCGKADNSSQGNKMYIHPESPNTGAHWMRQEISFSKLKLTNNKGASHSTSQMVVLQSLHKYQPRLHIVEMTEEGVEDVNPDLKTQSFTFPETQFIAVTAYQNTDITQLKIDHNPFAKGFRDNYDSMYTAPENDRLTPSPNDSPRSHQIVPGARYTMQPLFQDQFVNNLPQNRFYNSERAVPQTNSLLSPQSEDGASQRWFVTSMQQGGNSTNTNNKLDLTPYESEYSSTLIPYGIKSLSMQTSHALSYYTDSPFNTMSAGWGSRAAYQRKVTPSLPWSPRPSPAAGFPEDSVKAKQQIEEDVNDSGGLISSWTESQSLALTQDKADSYGMACKRRRLSLSGSGSVDSAADVKCEDLASIASNSSSYSKEPPTSKAMAAYYSFYTTP</sequence>
<reference evidence="9 10" key="1">
    <citation type="journal article" date="2014" name="Nat. Genet.">
        <title>Whole-genome sequence of a flatfish provides insights into ZW sex chromosome evolution and adaptation to a benthic lifestyle.</title>
        <authorList>
            <person name="Chen S."/>
            <person name="Zhang G."/>
            <person name="Shao C."/>
            <person name="Huang Q."/>
            <person name="Liu G."/>
            <person name="Zhang P."/>
            <person name="Song W."/>
            <person name="An N."/>
            <person name="Chalopin D."/>
            <person name="Volff J.N."/>
            <person name="Hong Y."/>
            <person name="Li Q."/>
            <person name="Sha Z."/>
            <person name="Zhou H."/>
            <person name="Xie M."/>
            <person name="Yu Q."/>
            <person name="Liu Y."/>
            <person name="Xiang H."/>
            <person name="Wang N."/>
            <person name="Wu K."/>
            <person name="Yang C."/>
            <person name="Zhou Q."/>
            <person name="Liao X."/>
            <person name="Yang L."/>
            <person name="Hu Q."/>
            <person name="Zhang J."/>
            <person name="Meng L."/>
            <person name="Jin L."/>
            <person name="Tian Y."/>
            <person name="Lian J."/>
            <person name="Yang J."/>
            <person name="Miao G."/>
            <person name="Liu S."/>
            <person name="Liang Z."/>
            <person name="Yan F."/>
            <person name="Li Y."/>
            <person name="Sun B."/>
            <person name="Zhang H."/>
            <person name="Zhang J."/>
            <person name="Zhu Y."/>
            <person name="Du M."/>
            <person name="Zhao Y."/>
            <person name="Schartl M."/>
            <person name="Tang Q."/>
            <person name="Wang J."/>
        </authorList>
    </citation>
    <scope>NUCLEOTIDE SEQUENCE</scope>
</reference>
<feature type="domain" description="T-box" evidence="8">
    <location>
        <begin position="153"/>
        <end position="338"/>
    </location>
</feature>
<dbReference type="GeneTree" id="ENSGT00940000158728"/>
<dbReference type="PROSITE" id="PS50252">
    <property type="entry name" value="TBOX_3"/>
    <property type="match status" value="1"/>
</dbReference>
<comment type="subcellular location">
    <subcellularLocation>
        <location evidence="1 6">Nucleus</location>
    </subcellularLocation>
</comment>
<evidence type="ECO:0000256" key="7">
    <source>
        <dbReference type="SAM" id="MobiDB-lite"/>
    </source>
</evidence>
<dbReference type="RefSeq" id="XP_016893403.1">
    <property type="nucleotide sequence ID" value="XM_017037914.1"/>
</dbReference>
<dbReference type="GO" id="GO:0001707">
    <property type="term" value="P:mesoderm formation"/>
    <property type="evidence" value="ECO:0007669"/>
    <property type="project" value="TreeGrafter"/>
</dbReference>
<keyword evidence="10" id="KW-1185">Reference proteome</keyword>
<protein>
    <submittedName>
        <fullName evidence="9">Eomesodermin homolog b</fullName>
    </submittedName>
</protein>
<keyword evidence="5 6" id="KW-0539">Nucleus</keyword>
<comment type="caution">
    <text evidence="6">Lacks conserved residue(s) required for the propagation of feature annotation.</text>
</comment>
<dbReference type="SUPFAM" id="SSF49417">
    <property type="entry name" value="p53-like transcription factors"/>
    <property type="match status" value="1"/>
</dbReference>
<evidence type="ECO:0000256" key="5">
    <source>
        <dbReference type="ARBA" id="ARBA00023242"/>
    </source>
</evidence>
<evidence type="ECO:0000313" key="10">
    <source>
        <dbReference type="Proteomes" id="UP000265120"/>
    </source>
</evidence>
<dbReference type="InterPro" id="IPR008967">
    <property type="entry name" value="p53-like_TF_DNA-bd_sf"/>
</dbReference>
<dbReference type="PROSITE" id="PS01264">
    <property type="entry name" value="TBOX_2"/>
    <property type="match status" value="1"/>
</dbReference>
<evidence type="ECO:0000256" key="4">
    <source>
        <dbReference type="ARBA" id="ARBA00023163"/>
    </source>
</evidence>
<evidence type="ECO:0000256" key="3">
    <source>
        <dbReference type="ARBA" id="ARBA00023125"/>
    </source>
</evidence>
<reference evidence="9" key="3">
    <citation type="submission" date="2025-09" db="UniProtKB">
        <authorList>
            <consortium name="Ensembl"/>
        </authorList>
    </citation>
    <scope>IDENTIFICATION</scope>
</reference>
<dbReference type="OMA" id="YSTACKR"/>
<keyword evidence="2" id="KW-0805">Transcription regulation</keyword>
<dbReference type="STRING" id="244447.ENSCSEP00000015465"/>
<dbReference type="InterPro" id="IPR032385">
    <property type="entry name" value="T-box_assoc"/>
</dbReference>
<dbReference type="InterPro" id="IPR046360">
    <property type="entry name" value="T-box_DNA-bd"/>
</dbReference>
<dbReference type="Proteomes" id="UP000265120">
    <property type="component" value="Chromosome 13"/>
</dbReference>
<dbReference type="PANTHER" id="PTHR11267:SF13">
    <property type="entry name" value="EOMESODERMIN HOMOLOG"/>
    <property type="match status" value="1"/>
</dbReference>
<dbReference type="Gene3D" id="2.60.40.820">
    <property type="entry name" value="Transcription factor, T-box"/>
    <property type="match status" value="1"/>
</dbReference>
<evidence type="ECO:0000259" key="8">
    <source>
        <dbReference type="PROSITE" id="PS50252"/>
    </source>
</evidence>
<dbReference type="FunFam" id="2.60.40.820:FF:000004">
    <property type="entry name" value="T-box, brain 1"/>
    <property type="match status" value="1"/>
</dbReference>
<reference evidence="9" key="2">
    <citation type="submission" date="2025-08" db="UniProtKB">
        <authorList>
            <consortium name="Ensembl"/>
        </authorList>
    </citation>
    <scope>IDENTIFICATION</scope>
</reference>
<accession>A0A3P8VSP3</accession>
<dbReference type="GO" id="GO:0001714">
    <property type="term" value="P:endodermal cell fate specification"/>
    <property type="evidence" value="ECO:0007669"/>
    <property type="project" value="TreeGrafter"/>
</dbReference>
<dbReference type="GO" id="GO:0000978">
    <property type="term" value="F:RNA polymerase II cis-regulatory region sequence-specific DNA binding"/>
    <property type="evidence" value="ECO:0007669"/>
    <property type="project" value="InterPro"/>
</dbReference>
<dbReference type="GO" id="GO:0005634">
    <property type="term" value="C:nucleus"/>
    <property type="evidence" value="ECO:0007669"/>
    <property type="project" value="UniProtKB-SubCell"/>
</dbReference>
<dbReference type="InParanoid" id="A0A3P8VSP3"/>
<organism evidence="9 10">
    <name type="scientific">Cynoglossus semilaevis</name>
    <name type="common">Tongue sole</name>
    <dbReference type="NCBI Taxonomy" id="244447"/>
    <lineage>
        <taxon>Eukaryota</taxon>
        <taxon>Metazoa</taxon>
        <taxon>Chordata</taxon>
        <taxon>Craniata</taxon>
        <taxon>Vertebrata</taxon>
        <taxon>Euteleostomi</taxon>
        <taxon>Actinopterygii</taxon>
        <taxon>Neopterygii</taxon>
        <taxon>Teleostei</taxon>
        <taxon>Neoteleostei</taxon>
        <taxon>Acanthomorphata</taxon>
        <taxon>Carangaria</taxon>
        <taxon>Pleuronectiformes</taxon>
        <taxon>Pleuronectoidei</taxon>
        <taxon>Cynoglossidae</taxon>
        <taxon>Cynoglossinae</taxon>
        <taxon>Cynoglossus</taxon>
    </lineage>
</organism>
<feature type="compositionally biased region" description="Polar residues" evidence="7">
    <location>
        <begin position="54"/>
        <end position="64"/>
    </location>
</feature>
<evidence type="ECO:0000313" key="9">
    <source>
        <dbReference type="Ensembl" id="ENSCSEP00000015465.1"/>
    </source>
</evidence>
<dbReference type="InterPro" id="IPR001699">
    <property type="entry name" value="TF_T-box"/>
</dbReference>
<dbReference type="GO" id="GO:0000981">
    <property type="term" value="F:DNA-binding transcription factor activity, RNA polymerase II-specific"/>
    <property type="evidence" value="ECO:0007669"/>
    <property type="project" value="TreeGrafter"/>
</dbReference>
<dbReference type="SMART" id="SM00425">
    <property type="entry name" value="TBOX"/>
    <property type="match status" value="1"/>
</dbReference>
<dbReference type="PANTHER" id="PTHR11267">
    <property type="entry name" value="T-BOX PROTEIN-RELATED"/>
    <property type="match status" value="1"/>
</dbReference>
<dbReference type="AlphaFoldDB" id="A0A3P8VSP3"/>
<dbReference type="Pfam" id="PF00907">
    <property type="entry name" value="T-box"/>
    <property type="match status" value="1"/>
</dbReference>
<keyword evidence="3 6" id="KW-0238">DNA-binding</keyword>
<dbReference type="PROSITE" id="PS01283">
    <property type="entry name" value="TBOX_1"/>
    <property type="match status" value="1"/>
</dbReference>
<dbReference type="InterPro" id="IPR036960">
    <property type="entry name" value="T-box_sf"/>
</dbReference>
<evidence type="ECO:0000256" key="2">
    <source>
        <dbReference type="ARBA" id="ARBA00023015"/>
    </source>
</evidence>
<dbReference type="GO" id="GO:0002302">
    <property type="term" value="P:CD8-positive, alpha-beta T cell differentiation involved in immune response"/>
    <property type="evidence" value="ECO:0007669"/>
    <property type="project" value="TreeGrafter"/>
</dbReference>
<feature type="region of interest" description="Disordered" evidence="7">
    <location>
        <begin position="1"/>
        <end position="64"/>
    </location>
</feature>
<dbReference type="GeneID" id="103388617"/>
<name>A0A3P8VSP3_CYNSE</name>